<name>A0AA86Q5V8_9EUKA</name>
<comment type="similarity">
    <text evidence="4">Belongs to the alkaline phosphatase family.</text>
</comment>
<proteinExistence type="inferred from homology"/>
<dbReference type="Pfam" id="PF00245">
    <property type="entry name" value="Alk_phosphatase"/>
    <property type="match status" value="1"/>
</dbReference>
<protein>
    <recommendedName>
        <fullName evidence="1">alkaline phosphatase</fullName>
        <ecNumber evidence="1">3.1.3.1</ecNumber>
    </recommendedName>
</protein>
<evidence type="ECO:0000313" key="6">
    <source>
        <dbReference type="EMBL" id="CAI9952964.1"/>
    </source>
</evidence>
<dbReference type="PRINTS" id="PR00113">
    <property type="entry name" value="ALKPHPHTASE"/>
</dbReference>
<keyword evidence="5" id="KW-0472">Membrane</keyword>
<dbReference type="EMBL" id="CATOUU010000834">
    <property type="protein sequence ID" value="CAI9952964.1"/>
    <property type="molecule type" value="Genomic_DNA"/>
</dbReference>
<reference evidence="7 8" key="2">
    <citation type="submission" date="2024-07" db="EMBL/GenBank/DDBJ databases">
        <authorList>
            <person name="Akdeniz Z."/>
        </authorList>
    </citation>
    <scope>NUCLEOTIDE SEQUENCE [LARGE SCALE GENOMIC DNA]</scope>
</reference>
<keyword evidence="5" id="KW-1133">Transmembrane helix</keyword>
<dbReference type="SUPFAM" id="SSF53649">
    <property type="entry name" value="Alkaline phosphatase-like"/>
    <property type="match status" value="1"/>
</dbReference>
<evidence type="ECO:0000256" key="4">
    <source>
        <dbReference type="RuleBase" id="RU003946"/>
    </source>
</evidence>
<evidence type="ECO:0000256" key="3">
    <source>
        <dbReference type="PIRSR" id="PIRSR601952-1"/>
    </source>
</evidence>
<dbReference type="GO" id="GO:0004035">
    <property type="term" value="F:alkaline phosphatase activity"/>
    <property type="evidence" value="ECO:0007669"/>
    <property type="project" value="UniProtKB-EC"/>
</dbReference>
<dbReference type="Gene3D" id="3.40.720.10">
    <property type="entry name" value="Alkaline Phosphatase, subunit A"/>
    <property type="match status" value="1"/>
</dbReference>
<dbReference type="Proteomes" id="UP001642409">
    <property type="component" value="Unassembled WGS sequence"/>
</dbReference>
<feature type="active site" description="Phosphoserine intermediate" evidence="3">
    <location>
        <position position="54"/>
    </location>
</feature>
<evidence type="ECO:0000313" key="8">
    <source>
        <dbReference type="Proteomes" id="UP001642409"/>
    </source>
</evidence>
<dbReference type="AlphaFoldDB" id="A0AA86Q5V8"/>
<reference evidence="6" key="1">
    <citation type="submission" date="2023-06" db="EMBL/GenBank/DDBJ databases">
        <authorList>
            <person name="Kurt Z."/>
        </authorList>
    </citation>
    <scope>NUCLEOTIDE SEQUENCE</scope>
</reference>
<dbReference type="EC" id="3.1.3.1" evidence="1"/>
<evidence type="ECO:0000313" key="7">
    <source>
        <dbReference type="EMBL" id="CAL5985406.1"/>
    </source>
</evidence>
<gene>
    <name evidence="6" type="ORF">HINF_LOCUS40609</name>
    <name evidence="7" type="ORF">HINF_LOCUS8867</name>
</gene>
<dbReference type="EMBL" id="CAXDID020000018">
    <property type="protein sequence ID" value="CAL5985406.1"/>
    <property type="molecule type" value="Genomic_DNA"/>
</dbReference>
<keyword evidence="2" id="KW-0597">Phosphoprotein</keyword>
<organism evidence="6">
    <name type="scientific">Hexamita inflata</name>
    <dbReference type="NCBI Taxonomy" id="28002"/>
    <lineage>
        <taxon>Eukaryota</taxon>
        <taxon>Metamonada</taxon>
        <taxon>Diplomonadida</taxon>
        <taxon>Hexamitidae</taxon>
        <taxon>Hexamitinae</taxon>
        <taxon>Hexamita</taxon>
    </lineage>
</organism>
<dbReference type="InterPro" id="IPR001952">
    <property type="entry name" value="Alkaline_phosphatase"/>
</dbReference>
<accession>A0AA86Q5V8</accession>
<dbReference type="PANTHER" id="PTHR11596:SF5">
    <property type="entry name" value="ALKALINE PHOSPHATASE"/>
    <property type="match status" value="1"/>
</dbReference>
<keyword evidence="5" id="KW-0812">Transmembrane</keyword>
<keyword evidence="8" id="KW-1185">Reference proteome</keyword>
<comment type="caution">
    <text evidence="6">The sequence shown here is derived from an EMBL/GenBank/DDBJ whole genome shotgun (WGS) entry which is preliminary data.</text>
</comment>
<sequence length="380" mass="41297">MQSVVLFLLNGAGPMHMEAARWVEYGSSANSFIKSMPETRFAQTGNVFGQLTDSAAAYTSIACGVKTANNKFGQDKYSENCYNLFERAADLGVRTGIVSKTSLDESELISLLSHNNVFTTTPDLVMSPGTVIFNSTQLSFQQITAESKLLNETALPFQAHVQLTKFIDSADKITLETLVFSALNVLSKDQKPFILVVNAMTVQQLAQDLVGEAIEAELIGAKLIQYCTKNKIALVTSGTFEFGGLTLPDTMIALKDALPATVKDTEKNQARKTRFASIQAGLVTASDKQTNAMVLVGSTHKMNKINHIKQINQHVFDILLGKTDKVTGGSDKDMIRRQKMAKKEQTKAVKPEQQNELYIGVGIGAGIGIAGIAAYFLLKK</sequence>
<evidence type="ECO:0000256" key="5">
    <source>
        <dbReference type="SAM" id="Phobius"/>
    </source>
</evidence>
<evidence type="ECO:0000256" key="2">
    <source>
        <dbReference type="ARBA" id="ARBA00022553"/>
    </source>
</evidence>
<dbReference type="PANTHER" id="PTHR11596">
    <property type="entry name" value="ALKALINE PHOSPHATASE"/>
    <property type="match status" value="1"/>
</dbReference>
<feature type="transmembrane region" description="Helical" evidence="5">
    <location>
        <begin position="357"/>
        <end position="378"/>
    </location>
</feature>
<evidence type="ECO:0000256" key="1">
    <source>
        <dbReference type="ARBA" id="ARBA00012647"/>
    </source>
</evidence>
<dbReference type="InterPro" id="IPR017850">
    <property type="entry name" value="Alkaline_phosphatase_core_sf"/>
</dbReference>